<dbReference type="Pfam" id="PF12804">
    <property type="entry name" value="NTP_transf_3"/>
    <property type="match status" value="1"/>
</dbReference>
<dbReference type="CDD" id="cd04182">
    <property type="entry name" value="GT_2_like_f"/>
    <property type="match status" value="1"/>
</dbReference>
<dbReference type="InterPro" id="IPR029044">
    <property type="entry name" value="Nucleotide-diphossugar_trans"/>
</dbReference>
<dbReference type="RefSeq" id="WP_109678996.1">
    <property type="nucleotide sequence ID" value="NZ_CP086615.1"/>
</dbReference>
<keyword evidence="1" id="KW-0460">Magnesium</keyword>
<evidence type="ECO:0000313" key="3">
    <source>
        <dbReference type="EMBL" id="PWG62606.1"/>
    </source>
</evidence>
<dbReference type="Gene3D" id="3.90.550.10">
    <property type="entry name" value="Spore Coat Polysaccharide Biosynthesis Protein SpsA, Chain A"/>
    <property type="match status" value="1"/>
</dbReference>
<evidence type="ECO:0000256" key="1">
    <source>
        <dbReference type="ARBA" id="ARBA00022842"/>
    </source>
</evidence>
<evidence type="ECO:0000259" key="2">
    <source>
        <dbReference type="Pfam" id="PF12804"/>
    </source>
</evidence>
<comment type="caution">
    <text evidence="3">The sequence shown here is derived from an EMBL/GenBank/DDBJ whole genome shotgun (WGS) entry which is preliminary data.</text>
</comment>
<gene>
    <name evidence="3" type="ORF">DEM34_11705</name>
</gene>
<dbReference type="InterPro" id="IPR025877">
    <property type="entry name" value="MobA-like_NTP_Trfase"/>
</dbReference>
<reference evidence="3 4" key="1">
    <citation type="submission" date="2018-05" db="EMBL/GenBank/DDBJ databases">
        <title>Spiribacter halobius sp. nov., a moderately halophilic bacterium isolated from marine solar saltern.</title>
        <authorList>
            <person name="Zheng W.-S."/>
            <person name="Lu D.-C."/>
            <person name="Du Z.-J."/>
        </authorList>
    </citation>
    <scope>NUCLEOTIDE SEQUENCE [LARGE SCALE GENOMIC DNA]</scope>
    <source>
        <strain evidence="3 4">E85</strain>
    </source>
</reference>
<dbReference type="PANTHER" id="PTHR43777">
    <property type="entry name" value="MOLYBDENUM COFACTOR CYTIDYLYLTRANSFERASE"/>
    <property type="match status" value="1"/>
</dbReference>
<dbReference type="PANTHER" id="PTHR43777:SF1">
    <property type="entry name" value="MOLYBDENUM COFACTOR CYTIDYLYLTRANSFERASE"/>
    <property type="match status" value="1"/>
</dbReference>
<name>A0A2U2N082_9GAMM</name>
<evidence type="ECO:0000313" key="4">
    <source>
        <dbReference type="Proteomes" id="UP000245474"/>
    </source>
</evidence>
<organism evidence="3 4">
    <name type="scientific">Sediminicurvatus halobius</name>
    <dbReference type="NCBI Taxonomy" id="2182432"/>
    <lineage>
        <taxon>Bacteria</taxon>
        <taxon>Pseudomonadati</taxon>
        <taxon>Pseudomonadota</taxon>
        <taxon>Gammaproteobacteria</taxon>
        <taxon>Chromatiales</taxon>
        <taxon>Ectothiorhodospiraceae</taxon>
        <taxon>Sediminicurvatus</taxon>
    </lineage>
</organism>
<dbReference type="SUPFAM" id="SSF53448">
    <property type="entry name" value="Nucleotide-diphospho-sugar transferases"/>
    <property type="match status" value="1"/>
</dbReference>
<dbReference type="Proteomes" id="UP000245474">
    <property type="component" value="Unassembled WGS sequence"/>
</dbReference>
<keyword evidence="4" id="KW-1185">Reference proteome</keyword>
<dbReference type="EMBL" id="QFFI01000017">
    <property type="protein sequence ID" value="PWG62606.1"/>
    <property type="molecule type" value="Genomic_DNA"/>
</dbReference>
<dbReference type="GO" id="GO:0016779">
    <property type="term" value="F:nucleotidyltransferase activity"/>
    <property type="evidence" value="ECO:0007669"/>
    <property type="project" value="UniProtKB-ARBA"/>
</dbReference>
<feature type="domain" description="MobA-like NTP transferase" evidence="2">
    <location>
        <begin position="4"/>
        <end position="161"/>
    </location>
</feature>
<dbReference type="OrthoDB" id="5298023at2"/>
<keyword evidence="3" id="KW-0808">Transferase</keyword>
<dbReference type="AlphaFoldDB" id="A0A2U2N082"/>
<protein>
    <submittedName>
        <fullName evidence="3">Nucleotidyltransferase family protein</fullName>
    </submittedName>
</protein>
<sequence length="198" mass="19963">MICALLLAGGRGERFGGDKLAATLADGTPVALAASRPLLAGCDRVLAVLRPGREALGERLQAEGCELLVSPCTRQGMGASLAAGVAATPEAGAWLVALADMPLVAPATVAELAARLRAGAGIVMPEYDGRRGHPVGFAARFGPALRALAGDTGARRVVRAHPGCVVTVPVADPGILRDVDTPADLAAMNEGGDTRDDG</sequence>
<proteinExistence type="predicted"/>
<accession>A0A2U2N082</accession>